<evidence type="ECO:0000313" key="3">
    <source>
        <dbReference type="Proteomes" id="UP001216384"/>
    </source>
</evidence>
<dbReference type="AlphaFoldDB" id="A0AAW6HST3"/>
<reference evidence="2 4" key="1">
    <citation type="submission" date="2021-11" db="EMBL/GenBank/DDBJ databases">
        <title>Description of Mycoplasma bradburyaesp. nov.from sea birds: a tribute to a great mycoplasmologist.</title>
        <authorList>
            <person name="Ramirez A.S."/>
            <person name="Poveda C."/>
            <person name="Suarez-Perez A."/>
            <person name="Rosales R.S."/>
            <person name="Dijkman R."/>
            <person name="Feberwee A."/>
            <person name="Spergser J."/>
            <person name="Szostak M.P."/>
            <person name="Ressel L."/>
            <person name="Calabuig P."/>
            <person name="Catania S."/>
            <person name="Gobbo F."/>
            <person name="Timofte D."/>
            <person name="Poveda J.B."/>
        </authorList>
    </citation>
    <scope>NUCLEOTIDE SEQUENCE</scope>
    <source>
        <strain evidence="1 4">T158</strain>
        <strain evidence="2">T264</strain>
    </source>
</reference>
<comment type="caution">
    <text evidence="2">The sequence shown here is derived from an EMBL/GenBank/DDBJ whole genome shotgun (WGS) entry which is preliminary data.</text>
</comment>
<dbReference type="Gene3D" id="3.30.1240.10">
    <property type="match status" value="1"/>
</dbReference>
<keyword evidence="4" id="KW-1185">Reference proteome</keyword>
<dbReference type="Proteomes" id="UP001220940">
    <property type="component" value="Unassembled WGS sequence"/>
</dbReference>
<dbReference type="RefSeq" id="WP_255034820.1">
    <property type="nucleotide sequence ID" value="NZ_CP101414.1"/>
</dbReference>
<organism evidence="2 3">
    <name type="scientific">Mycoplasma bradburyae</name>
    <dbReference type="NCBI Taxonomy" id="2963128"/>
    <lineage>
        <taxon>Bacteria</taxon>
        <taxon>Bacillati</taxon>
        <taxon>Mycoplasmatota</taxon>
        <taxon>Mollicutes</taxon>
        <taxon>Mycoplasmataceae</taxon>
        <taxon>Mycoplasma</taxon>
    </lineage>
</organism>
<dbReference type="EMBL" id="JAJHZP010000015">
    <property type="protein sequence ID" value="MDC4183595.1"/>
    <property type="molecule type" value="Genomic_DNA"/>
</dbReference>
<evidence type="ECO:0000313" key="4">
    <source>
        <dbReference type="Proteomes" id="UP001220940"/>
    </source>
</evidence>
<evidence type="ECO:0000313" key="2">
    <source>
        <dbReference type="EMBL" id="MDC4183595.1"/>
    </source>
</evidence>
<sequence length="274" mass="32679">MNKNKLLIIDVDLRTIYDSGYDIQKLTEFIKELQNRFEILVSSTSWHKNIINFINLVNLDVNDVNLVASDGACLWKKSDKKFYYEGFFKKNDYDLINHFALIKQSGIVIEGASSVDSYDNLMTTYFLNYNAIKKASLRWKYRMDWNNDYATFNEALNKMLVSQIYLYNIKEWINSEDFNQTILDNERFDFIKLNDDDGLFINKNINKYKTIKKHFEDRFLIYLSLNNKIDLSLYERFDYCVIPTNMNEEYKNNAHFIYEPNDLDSLLKNLQSII</sequence>
<dbReference type="InterPro" id="IPR023214">
    <property type="entry name" value="HAD_sf"/>
</dbReference>
<name>A0AAW6HST3_9MOLU</name>
<protein>
    <submittedName>
        <fullName evidence="2">Uncharacterized protein</fullName>
    </submittedName>
</protein>
<dbReference type="SUPFAM" id="SSF56784">
    <property type="entry name" value="HAD-like"/>
    <property type="match status" value="1"/>
</dbReference>
<evidence type="ECO:0000313" key="1">
    <source>
        <dbReference type="EMBL" id="MDC4182147.1"/>
    </source>
</evidence>
<dbReference type="InterPro" id="IPR036412">
    <property type="entry name" value="HAD-like_sf"/>
</dbReference>
<accession>A0AAW6HST3</accession>
<proteinExistence type="predicted"/>
<dbReference type="Gene3D" id="3.40.50.1000">
    <property type="entry name" value="HAD superfamily/HAD-like"/>
    <property type="match status" value="1"/>
</dbReference>
<gene>
    <name evidence="1" type="ORF">LNO68_03020</name>
    <name evidence="2" type="ORF">LNO71_02975</name>
</gene>
<dbReference type="Proteomes" id="UP001216384">
    <property type="component" value="Unassembled WGS sequence"/>
</dbReference>
<dbReference type="EMBL" id="JAJHZM010000013">
    <property type="protein sequence ID" value="MDC4182147.1"/>
    <property type="molecule type" value="Genomic_DNA"/>
</dbReference>